<sequence length="79" mass="8955">MKKIISIKIISLLIIAILSPTLKSCREYDEEIYPEKTNASILKMKNAGDQQKLEEDTARNSPGDPPIKSGTHWKPNKIY</sequence>
<keyword evidence="3" id="KW-1185">Reference proteome</keyword>
<organism evidence="2 3">
    <name type="scientific">Chryseobacterium wanjuense</name>
    <dbReference type="NCBI Taxonomy" id="356305"/>
    <lineage>
        <taxon>Bacteria</taxon>
        <taxon>Pseudomonadati</taxon>
        <taxon>Bacteroidota</taxon>
        <taxon>Flavobacteriia</taxon>
        <taxon>Flavobacteriales</taxon>
        <taxon>Weeksellaceae</taxon>
        <taxon>Chryseobacterium group</taxon>
        <taxon>Chryseobacterium</taxon>
    </lineage>
</organism>
<protein>
    <submittedName>
        <fullName evidence="2">Uncharacterized protein</fullName>
    </submittedName>
</protein>
<dbReference type="AlphaFoldDB" id="A0A1I0S1L2"/>
<dbReference type="OrthoDB" id="1275255at2"/>
<evidence type="ECO:0000313" key="3">
    <source>
        <dbReference type="Proteomes" id="UP000199469"/>
    </source>
</evidence>
<name>A0A1I0S1L2_9FLAO</name>
<accession>A0A1I0S1L2</accession>
<dbReference type="STRING" id="356305.SAMN05421841_3797"/>
<gene>
    <name evidence="2" type="ORF">SAMN05421841_3797</name>
</gene>
<dbReference type="Proteomes" id="UP000199469">
    <property type="component" value="Unassembled WGS sequence"/>
</dbReference>
<reference evidence="3" key="1">
    <citation type="submission" date="2016-10" db="EMBL/GenBank/DDBJ databases">
        <authorList>
            <person name="Varghese N."/>
            <person name="Submissions S."/>
        </authorList>
    </citation>
    <scope>NUCLEOTIDE SEQUENCE [LARGE SCALE GENOMIC DNA]</scope>
    <source>
        <strain evidence="3">DSM 17724</strain>
    </source>
</reference>
<evidence type="ECO:0000313" key="2">
    <source>
        <dbReference type="EMBL" id="SEW48333.1"/>
    </source>
</evidence>
<feature type="region of interest" description="Disordered" evidence="1">
    <location>
        <begin position="44"/>
        <end position="79"/>
    </location>
</feature>
<dbReference type="RefSeq" id="WP_089795399.1">
    <property type="nucleotide sequence ID" value="NZ_FOIU01000003.1"/>
</dbReference>
<proteinExistence type="predicted"/>
<evidence type="ECO:0000256" key="1">
    <source>
        <dbReference type="SAM" id="MobiDB-lite"/>
    </source>
</evidence>
<dbReference type="EMBL" id="FOIU01000003">
    <property type="protein sequence ID" value="SEW48333.1"/>
    <property type="molecule type" value="Genomic_DNA"/>
</dbReference>